<dbReference type="InterPro" id="IPR011059">
    <property type="entry name" value="Metal-dep_hydrolase_composite"/>
</dbReference>
<dbReference type="Gene3D" id="3.20.20.140">
    <property type="entry name" value="Metal-dependent hydrolases"/>
    <property type="match status" value="1"/>
</dbReference>
<evidence type="ECO:0000313" key="4">
    <source>
        <dbReference type="EMBL" id="NEM96992.1"/>
    </source>
</evidence>
<dbReference type="InterPro" id="IPR032466">
    <property type="entry name" value="Metal_Hydrolase"/>
</dbReference>
<dbReference type="SUPFAM" id="SSF51556">
    <property type="entry name" value="Metallo-dependent hydrolases"/>
    <property type="match status" value="1"/>
</dbReference>
<dbReference type="PANTHER" id="PTHR43668">
    <property type="entry name" value="ALLANTOINASE"/>
    <property type="match status" value="1"/>
</dbReference>
<dbReference type="CDD" id="cd01317">
    <property type="entry name" value="DHOase_IIa"/>
    <property type="match status" value="1"/>
</dbReference>
<dbReference type="EMBL" id="JAAGWD010000002">
    <property type="protein sequence ID" value="NEM96992.1"/>
    <property type="molecule type" value="Genomic_DNA"/>
</dbReference>
<keyword evidence="1" id="KW-0665">Pyrimidine biosynthesis</keyword>
<dbReference type="InterPro" id="IPR024403">
    <property type="entry name" value="DHOase_cat"/>
</dbReference>
<reference evidence="4 5" key="1">
    <citation type="submission" date="2020-02" db="EMBL/GenBank/DDBJ databases">
        <authorList>
            <person name="Kim M.K."/>
        </authorList>
    </citation>
    <scope>NUCLEOTIDE SEQUENCE [LARGE SCALE GENOMIC DNA]</scope>
    <source>
        <strain evidence="4 5">BT327</strain>
    </source>
</reference>
<accession>A0A6B3LJ33</accession>
<feature type="domain" description="Amidohydrolase-related" evidence="2">
    <location>
        <begin position="240"/>
        <end position="418"/>
    </location>
</feature>
<dbReference type="Gene3D" id="2.30.40.10">
    <property type="entry name" value="Urease, subunit C, domain 1"/>
    <property type="match status" value="1"/>
</dbReference>
<dbReference type="GO" id="GO:0005737">
    <property type="term" value="C:cytoplasm"/>
    <property type="evidence" value="ECO:0007669"/>
    <property type="project" value="TreeGrafter"/>
</dbReference>
<evidence type="ECO:0000259" key="2">
    <source>
        <dbReference type="Pfam" id="PF01979"/>
    </source>
</evidence>
<dbReference type="InterPro" id="IPR050138">
    <property type="entry name" value="DHOase/Allantoinase_Hydrolase"/>
</dbReference>
<name>A0A6B3LJ33_9BACT</name>
<dbReference type="Proteomes" id="UP000474777">
    <property type="component" value="Unassembled WGS sequence"/>
</dbReference>
<proteinExistence type="predicted"/>
<dbReference type="AlphaFoldDB" id="A0A6B3LJ33"/>
<keyword evidence="5" id="KW-1185">Reference proteome</keyword>
<feature type="domain" description="Dihydroorotase catalytic" evidence="3">
    <location>
        <begin position="64"/>
        <end position="235"/>
    </location>
</feature>
<comment type="caution">
    <text evidence="4">The sequence shown here is derived from an EMBL/GenBank/DDBJ whole genome shotgun (WGS) entry which is preliminary data.</text>
</comment>
<evidence type="ECO:0000259" key="3">
    <source>
        <dbReference type="Pfam" id="PF12890"/>
    </source>
</evidence>
<evidence type="ECO:0000313" key="5">
    <source>
        <dbReference type="Proteomes" id="UP000474777"/>
    </source>
</evidence>
<protein>
    <submittedName>
        <fullName evidence="4">Dihydroorotase</fullName>
    </submittedName>
</protein>
<sequence length="424" mass="46036">MNVFLRAATIYHPTSEYHLQKQNILIEEGRISYIGTDEKEADTTIEADDLWVSAGWLDLFALGGEPGLEHKEDLQSLAAAAAAGGFTEIVCLPNLDPVVQTKSAVNYIRSRSQQLPVTIHPAGAITTDTEGKELTEMIDLEHAGAVAFTDGIHPVQGAEVMVKALQYLQLFDGLLMNRAENTRLTAFGQMHEGIASTMLGMKGIPALAEETIVARDLQLLAYTGGKLHFSLVSTKAAIESIRKAKADGLQVTCDVASYQAAFTDETIAPFDTNYKVNPPFRSAADADAIKQGLADGTIDAIVSGHQPHDTESKKLEFDLAEFGIINLETAFAVANQTLTDVVPLETLLEKLTIAPRRILQLPQPELTIGKEANLTIFDPKQTWIYEESTSRSKGVNSPFFGKELTGKVIGIIHKGQLVLHQSIS</sequence>
<dbReference type="PANTHER" id="PTHR43668:SF2">
    <property type="entry name" value="ALLANTOINASE"/>
    <property type="match status" value="1"/>
</dbReference>
<dbReference type="InterPro" id="IPR006680">
    <property type="entry name" value="Amidohydro-rel"/>
</dbReference>
<evidence type="ECO:0000256" key="1">
    <source>
        <dbReference type="ARBA" id="ARBA00022975"/>
    </source>
</evidence>
<organism evidence="4 5">
    <name type="scientific">Pontibacter burrus</name>
    <dbReference type="NCBI Taxonomy" id="2704466"/>
    <lineage>
        <taxon>Bacteria</taxon>
        <taxon>Pseudomonadati</taxon>
        <taxon>Bacteroidota</taxon>
        <taxon>Cytophagia</taxon>
        <taxon>Cytophagales</taxon>
        <taxon>Hymenobacteraceae</taxon>
        <taxon>Pontibacter</taxon>
    </lineage>
</organism>
<dbReference type="Pfam" id="PF12890">
    <property type="entry name" value="DHOase"/>
    <property type="match status" value="1"/>
</dbReference>
<dbReference type="Pfam" id="PF01979">
    <property type="entry name" value="Amidohydro_1"/>
    <property type="match status" value="1"/>
</dbReference>
<dbReference type="NCBIfam" id="TIGR00857">
    <property type="entry name" value="pyrC_multi"/>
    <property type="match status" value="1"/>
</dbReference>
<dbReference type="GO" id="GO:0006221">
    <property type="term" value="P:pyrimidine nucleotide biosynthetic process"/>
    <property type="evidence" value="ECO:0007669"/>
    <property type="project" value="UniProtKB-KW"/>
</dbReference>
<dbReference type="GO" id="GO:0046872">
    <property type="term" value="F:metal ion binding"/>
    <property type="evidence" value="ECO:0007669"/>
    <property type="project" value="InterPro"/>
</dbReference>
<gene>
    <name evidence="4" type="ORF">GXP69_04730</name>
</gene>
<dbReference type="RefSeq" id="WP_163912981.1">
    <property type="nucleotide sequence ID" value="NZ_JAAGWD010000002.1"/>
</dbReference>
<dbReference type="GO" id="GO:0004151">
    <property type="term" value="F:dihydroorotase activity"/>
    <property type="evidence" value="ECO:0007669"/>
    <property type="project" value="InterPro"/>
</dbReference>
<dbReference type="GO" id="GO:0006145">
    <property type="term" value="P:purine nucleobase catabolic process"/>
    <property type="evidence" value="ECO:0007669"/>
    <property type="project" value="TreeGrafter"/>
</dbReference>
<dbReference type="GO" id="GO:0004038">
    <property type="term" value="F:allantoinase activity"/>
    <property type="evidence" value="ECO:0007669"/>
    <property type="project" value="TreeGrafter"/>
</dbReference>
<dbReference type="SUPFAM" id="SSF51338">
    <property type="entry name" value="Composite domain of metallo-dependent hydrolases"/>
    <property type="match status" value="1"/>
</dbReference>
<dbReference type="InterPro" id="IPR004722">
    <property type="entry name" value="DHOase"/>
</dbReference>